<evidence type="ECO:0000259" key="2">
    <source>
        <dbReference type="PROSITE" id="PS50119"/>
    </source>
</evidence>
<dbReference type="InterPro" id="IPR011042">
    <property type="entry name" value="6-blade_b-propeller_TolB-like"/>
</dbReference>
<dbReference type="PANTHER" id="PTHR25462">
    <property type="entry name" value="BONUS, ISOFORM C-RELATED"/>
    <property type="match status" value="1"/>
</dbReference>
<dbReference type="InterPro" id="IPR000315">
    <property type="entry name" value="Znf_B-box"/>
</dbReference>
<proteinExistence type="predicted"/>
<organism evidence="3 4">
    <name type="scientific">Mytilus galloprovincialis</name>
    <name type="common">Mediterranean mussel</name>
    <dbReference type="NCBI Taxonomy" id="29158"/>
    <lineage>
        <taxon>Eukaryota</taxon>
        <taxon>Metazoa</taxon>
        <taxon>Spiralia</taxon>
        <taxon>Lophotrochozoa</taxon>
        <taxon>Mollusca</taxon>
        <taxon>Bivalvia</taxon>
        <taxon>Autobranchia</taxon>
        <taxon>Pteriomorphia</taxon>
        <taxon>Mytilida</taxon>
        <taxon>Mytiloidea</taxon>
        <taxon>Mytilidae</taxon>
        <taxon>Mytilinae</taxon>
        <taxon>Mytilus</taxon>
    </lineage>
</organism>
<keyword evidence="1" id="KW-0479">Metal-binding</keyword>
<dbReference type="CDD" id="cd19757">
    <property type="entry name" value="Bbox1"/>
    <property type="match status" value="1"/>
</dbReference>
<keyword evidence="3" id="KW-0808">Transferase</keyword>
<keyword evidence="4" id="KW-1185">Reference proteome</keyword>
<dbReference type="SMART" id="SM00336">
    <property type="entry name" value="BBOX"/>
    <property type="match status" value="2"/>
</dbReference>
<dbReference type="EC" id="2.3.2.27" evidence="3"/>
<protein>
    <submittedName>
        <fullName evidence="3">Tripartite motif-containing protein 33</fullName>
        <ecNumber evidence="3">2.3.2.27</ecNumber>
    </submittedName>
</protein>
<dbReference type="Gene3D" id="3.30.160.60">
    <property type="entry name" value="Classic Zinc Finger"/>
    <property type="match status" value="1"/>
</dbReference>
<sequence>MADAKLQSEAQTLIICQLCESNSTVRWKCITCDLLMCDTCTDKIHPKFKFAETHSIIPLKDIGTSIVSVMKPKRVPCRIHDNQTYCIFCQSCDKLVCPVCLSQSHQKHQFLQLEEILKNKIEKIKTFDAQIEYFILPFYQKESEKIEKYFIDITEHFKDIRTKIITQEEQLIAEIKIQKLAMIEELEERMALVDNFITEKSVGIANIIENTLVKRECLSDILRNARDVELLHETMKETEKWLSTVNDDAQIRMEDFPRLPSFEFATIENETIAKLFGCLQCGVQMSTKIEKSLSVGISRISKLCVNSRSKELWLSSGYSFETRKYAIHTDFQLLQKVQDKKEYNIYDMAPTVNEYLLFTIIELDCNIYIATKDGVKHFRSFSPLFPKAVHVSTKGDIYVSLRDQGPIFKTNDKGARKIVIVNFNDKIEIKRFGDKKMLTDVTRIKSDKNNCVYLIDILSKKINGRIIAMSPDGLTKWIYEGNTDTDSFAPSDLVVTNLGKLIVSDMHSSMLYIIDSMGEFIQKFSLKTMNILNSLCIDIDDNDDLYIGCASDAKIPETSKLYVISFTMS</sequence>
<dbReference type="OrthoDB" id="6119531at2759"/>
<name>A0A8B6H7K3_MYTGA</name>
<dbReference type="InterPro" id="IPR047153">
    <property type="entry name" value="TRIM45/56/19-like"/>
</dbReference>
<evidence type="ECO:0000256" key="1">
    <source>
        <dbReference type="PROSITE-ProRule" id="PRU00024"/>
    </source>
</evidence>
<gene>
    <name evidence="3" type="ORF">MGAL_10B080114</name>
</gene>
<dbReference type="AlphaFoldDB" id="A0A8B6H7K3"/>
<keyword evidence="3" id="KW-0012">Acyltransferase</keyword>
<dbReference type="Gene3D" id="2.120.10.30">
    <property type="entry name" value="TolB, C-terminal domain"/>
    <property type="match status" value="1"/>
</dbReference>
<feature type="domain" description="B box-type" evidence="2">
    <location>
        <begin position="11"/>
        <end position="59"/>
    </location>
</feature>
<dbReference type="Pfam" id="PF00643">
    <property type="entry name" value="zf-B_box"/>
    <property type="match status" value="1"/>
</dbReference>
<dbReference type="Gene3D" id="4.10.830.40">
    <property type="match status" value="1"/>
</dbReference>
<feature type="domain" description="B box-type" evidence="2">
    <location>
        <begin position="72"/>
        <end position="113"/>
    </location>
</feature>
<dbReference type="PROSITE" id="PS50119">
    <property type="entry name" value="ZF_BBOX"/>
    <property type="match status" value="2"/>
</dbReference>
<dbReference type="SUPFAM" id="SSF101898">
    <property type="entry name" value="NHL repeat"/>
    <property type="match status" value="1"/>
</dbReference>
<evidence type="ECO:0000313" key="3">
    <source>
        <dbReference type="EMBL" id="VDI75237.1"/>
    </source>
</evidence>
<evidence type="ECO:0000313" key="4">
    <source>
        <dbReference type="Proteomes" id="UP000596742"/>
    </source>
</evidence>
<comment type="caution">
    <text evidence="3">The sequence shown here is derived from an EMBL/GenBank/DDBJ whole genome shotgun (WGS) entry which is preliminary data.</text>
</comment>
<reference evidence="3" key="1">
    <citation type="submission" date="2018-11" db="EMBL/GenBank/DDBJ databases">
        <authorList>
            <person name="Alioto T."/>
            <person name="Alioto T."/>
        </authorList>
    </citation>
    <scope>NUCLEOTIDE SEQUENCE</scope>
</reference>
<dbReference type="GO" id="GO:0008270">
    <property type="term" value="F:zinc ion binding"/>
    <property type="evidence" value="ECO:0007669"/>
    <property type="project" value="UniProtKB-KW"/>
</dbReference>
<dbReference type="CDD" id="cd19756">
    <property type="entry name" value="Bbox2"/>
    <property type="match status" value="1"/>
</dbReference>
<dbReference type="SUPFAM" id="SSF57845">
    <property type="entry name" value="B-box zinc-binding domain"/>
    <property type="match status" value="1"/>
</dbReference>
<dbReference type="Proteomes" id="UP000596742">
    <property type="component" value="Unassembled WGS sequence"/>
</dbReference>
<dbReference type="GO" id="GO:0061630">
    <property type="term" value="F:ubiquitin protein ligase activity"/>
    <property type="evidence" value="ECO:0007669"/>
    <property type="project" value="UniProtKB-EC"/>
</dbReference>
<dbReference type="EMBL" id="UYJE01009652">
    <property type="protein sequence ID" value="VDI75237.1"/>
    <property type="molecule type" value="Genomic_DNA"/>
</dbReference>
<dbReference type="PANTHER" id="PTHR25462:SF296">
    <property type="entry name" value="MEIOTIC P26, ISOFORM F"/>
    <property type="match status" value="1"/>
</dbReference>
<accession>A0A8B6H7K3</accession>
<keyword evidence="1" id="KW-0863">Zinc-finger</keyword>
<keyword evidence="1" id="KW-0862">Zinc</keyword>